<comment type="caution">
    <text evidence="1">The sequence shown here is derived from an EMBL/GenBank/DDBJ whole genome shotgun (WGS) entry which is preliminary data.</text>
</comment>
<evidence type="ECO:0000313" key="1">
    <source>
        <dbReference type="EMBL" id="MPN42424.1"/>
    </source>
</evidence>
<dbReference type="AlphaFoldDB" id="A0A645I1T7"/>
<protein>
    <submittedName>
        <fullName evidence="1">Uncharacterized protein</fullName>
    </submittedName>
</protein>
<gene>
    <name evidence="1" type="ORF">SDC9_189981</name>
</gene>
<dbReference type="EMBL" id="VSSQ01100145">
    <property type="protein sequence ID" value="MPN42424.1"/>
    <property type="molecule type" value="Genomic_DNA"/>
</dbReference>
<accession>A0A645I1T7</accession>
<sequence length="100" mass="11921">MEQITQHRFIQQACHSAIDRAVLPHGNRKQQTNVVLFLVGKVEHRQRSFAQQRMANIRRRVRQNQSSRLQLSLSHPVHEQNLLKSRRSNQVLRLLERILR</sequence>
<reference evidence="1" key="1">
    <citation type="submission" date="2019-08" db="EMBL/GenBank/DDBJ databases">
        <authorList>
            <person name="Kucharzyk K."/>
            <person name="Murdoch R.W."/>
            <person name="Higgins S."/>
            <person name="Loffler F."/>
        </authorList>
    </citation>
    <scope>NUCLEOTIDE SEQUENCE</scope>
</reference>
<name>A0A645I1T7_9ZZZZ</name>
<organism evidence="1">
    <name type="scientific">bioreactor metagenome</name>
    <dbReference type="NCBI Taxonomy" id="1076179"/>
    <lineage>
        <taxon>unclassified sequences</taxon>
        <taxon>metagenomes</taxon>
        <taxon>ecological metagenomes</taxon>
    </lineage>
</organism>
<proteinExistence type="predicted"/>